<protein>
    <recommendedName>
        <fullName evidence="6">Concanavalin A-like lectin/glucanase</fullName>
    </recommendedName>
</protein>
<feature type="region of interest" description="Disordered" evidence="1">
    <location>
        <begin position="197"/>
        <end position="221"/>
    </location>
</feature>
<proteinExistence type="predicted"/>
<dbReference type="AlphaFoldDB" id="A0A5C3KT22"/>
<accession>A0A5C3KT22</accession>
<keyword evidence="2" id="KW-0472">Membrane</keyword>
<keyword evidence="5" id="KW-1185">Reference proteome</keyword>
<feature type="compositionally biased region" description="Basic and acidic residues" evidence="1">
    <location>
        <begin position="316"/>
        <end position="328"/>
    </location>
</feature>
<sequence>MVSSNCWIWRFLVAVTCLQATCVYALRNVTVDDSDASITWVGNWTRAPVGFGQPFGGTYMTTREPTAYAEFKFTGVGVYFISPRWPSLVTVRLTLDPSSPDSRPLPVNLEDYQTPSVSKEFGQALVLASATGLNNVEHTVRLNMGVTGGDEASSEIPYAVYDAFIYTIVEAGDSILTNTPSSPAPAFTALPEAQIVSDSSASPSPTSHPGPFSGPSSASNSEKGGLTVAQISIVVVSVFLFLSFIIIALVAWRFKLVKRDLLRGLDPEASSDSGSQEKRKVVSEDITAKMVRAMQENGESVLSLPVEQPTSMVGKMEGERGRDTHATQ</sequence>
<feature type="transmembrane region" description="Helical" evidence="2">
    <location>
        <begin position="231"/>
        <end position="252"/>
    </location>
</feature>
<evidence type="ECO:0008006" key="6">
    <source>
        <dbReference type="Google" id="ProtNLM"/>
    </source>
</evidence>
<name>A0A5C3KT22_COPMA</name>
<evidence type="ECO:0000313" key="4">
    <source>
        <dbReference type="EMBL" id="TFK23749.1"/>
    </source>
</evidence>
<dbReference type="OrthoDB" id="3234968at2759"/>
<keyword evidence="2" id="KW-1133">Transmembrane helix</keyword>
<evidence type="ECO:0000256" key="1">
    <source>
        <dbReference type="SAM" id="MobiDB-lite"/>
    </source>
</evidence>
<feature type="region of interest" description="Disordered" evidence="1">
    <location>
        <begin position="298"/>
        <end position="328"/>
    </location>
</feature>
<evidence type="ECO:0000256" key="2">
    <source>
        <dbReference type="SAM" id="Phobius"/>
    </source>
</evidence>
<dbReference type="STRING" id="230819.A0A5C3KT22"/>
<feature type="chain" id="PRO_5023032274" description="Concanavalin A-like lectin/glucanase" evidence="3">
    <location>
        <begin position="26"/>
        <end position="328"/>
    </location>
</feature>
<keyword evidence="2" id="KW-0812">Transmembrane</keyword>
<feature type="signal peptide" evidence="3">
    <location>
        <begin position="1"/>
        <end position="25"/>
    </location>
</feature>
<dbReference type="Proteomes" id="UP000307440">
    <property type="component" value="Unassembled WGS sequence"/>
</dbReference>
<feature type="compositionally biased region" description="Low complexity" evidence="1">
    <location>
        <begin position="197"/>
        <end position="211"/>
    </location>
</feature>
<gene>
    <name evidence="4" type="ORF">FA15DRAFT_744146</name>
</gene>
<evidence type="ECO:0000313" key="5">
    <source>
        <dbReference type="Proteomes" id="UP000307440"/>
    </source>
</evidence>
<dbReference type="Gene3D" id="2.60.120.260">
    <property type="entry name" value="Galactose-binding domain-like"/>
    <property type="match status" value="1"/>
</dbReference>
<dbReference type="EMBL" id="ML210213">
    <property type="protein sequence ID" value="TFK23749.1"/>
    <property type="molecule type" value="Genomic_DNA"/>
</dbReference>
<reference evidence="4 5" key="1">
    <citation type="journal article" date="2019" name="Nat. Ecol. Evol.">
        <title>Megaphylogeny resolves global patterns of mushroom evolution.</title>
        <authorList>
            <person name="Varga T."/>
            <person name="Krizsan K."/>
            <person name="Foldi C."/>
            <person name="Dima B."/>
            <person name="Sanchez-Garcia M."/>
            <person name="Sanchez-Ramirez S."/>
            <person name="Szollosi G.J."/>
            <person name="Szarkandi J.G."/>
            <person name="Papp V."/>
            <person name="Albert L."/>
            <person name="Andreopoulos W."/>
            <person name="Angelini C."/>
            <person name="Antonin V."/>
            <person name="Barry K.W."/>
            <person name="Bougher N.L."/>
            <person name="Buchanan P."/>
            <person name="Buyck B."/>
            <person name="Bense V."/>
            <person name="Catcheside P."/>
            <person name="Chovatia M."/>
            <person name="Cooper J."/>
            <person name="Damon W."/>
            <person name="Desjardin D."/>
            <person name="Finy P."/>
            <person name="Geml J."/>
            <person name="Haridas S."/>
            <person name="Hughes K."/>
            <person name="Justo A."/>
            <person name="Karasinski D."/>
            <person name="Kautmanova I."/>
            <person name="Kiss B."/>
            <person name="Kocsube S."/>
            <person name="Kotiranta H."/>
            <person name="LaButti K.M."/>
            <person name="Lechner B.E."/>
            <person name="Liimatainen K."/>
            <person name="Lipzen A."/>
            <person name="Lukacs Z."/>
            <person name="Mihaltcheva S."/>
            <person name="Morgado L.N."/>
            <person name="Niskanen T."/>
            <person name="Noordeloos M.E."/>
            <person name="Ohm R.A."/>
            <person name="Ortiz-Santana B."/>
            <person name="Ovrebo C."/>
            <person name="Racz N."/>
            <person name="Riley R."/>
            <person name="Savchenko A."/>
            <person name="Shiryaev A."/>
            <person name="Soop K."/>
            <person name="Spirin V."/>
            <person name="Szebenyi C."/>
            <person name="Tomsovsky M."/>
            <person name="Tulloss R.E."/>
            <person name="Uehling J."/>
            <person name="Grigoriev I.V."/>
            <person name="Vagvolgyi C."/>
            <person name="Papp T."/>
            <person name="Martin F.M."/>
            <person name="Miettinen O."/>
            <person name="Hibbett D.S."/>
            <person name="Nagy L.G."/>
        </authorList>
    </citation>
    <scope>NUCLEOTIDE SEQUENCE [LARGE SCALE GENOMIC DNA]</scope>
    <source>
        <strain evidence="4 5">CBS 121175</strain>
    </source>
</reference>
<evidence type="ECO:0000256" key="3">
    <source>
        <dbReference type="SAM" id="SignalP"/>
    </source>
</evidence>
<keyword evidence="3" id="KW-0732">Signal</keyword>
<organism evidence="4 5">
    <name type="scientific">Coprinopsis marcescibilis</name>
    <name type="common">Agaric fungus</name>
    <name type="synonym">Psathyrella marcescibilis</name>
    <dbReference type="NCBI Taxonomy" id="230819"/>
    <lineage>
        <taxon>Eukaryota</taxon>
        <taxon>Fungi</taxon>
        <taxon>Dikarya</taxon>
        <taxon>Basidiomycota</taxon>
        <taxon>Agaricomycotina</taxon>
        <taxon>Agaricomycetes</taxon>
        <taxon>Agaricomycetidae</taxon>
        <taxon>Agaricales</taxon>
        <taxon>Agaricineae</taxon>
        <taxon>Psathyrellaceae</taxon>
        <taxon>Coprinopsis</taxon>
    </lineage>
</organism>